<organism evidence="2 3">
    <name type="scientific">Agrobacterium tumefaciens</name>
    <dbReference type="NCBI Taxonomy" id="358"/>
    <lineage>
        <taxon>Bacteria</taxon>
        <taxon>Pseudomonadati</taxon>
        <taxon>Pseudomonadota</taxon>
        <taxon>Alphaproteobacteria</taxon>
        <taxon>Hyphomicrobiales</taxon>
        <taxon>Rhizobiaceae</taxon>
        <taxon>Rhizobium/Agrobacterium group</taxon>
        <taxon>Agrobacterium</taxon>
        <taxon>Agrobacterium tumefaciens complex</taxon>
    </lineage>
</organism>
<name>A0A546XS19_AGRTU</name>
<protein>
    <submittedName>
        <fullName evidence="2">Uncharacterized protein</fullName>
    </submittedName>
</protein>
<gene>
    <name evidence="2" type="ORF">EXN61_21970</name>
</gene>
<evidence type="ECO:0000313" key="2">
    <source>
        <dbReference type="EMBL" id="TRB03526.1"/>
    </source>
</evidence>
<reference evidence="2 3" key="1">
    <citation type="journal article" date="2019" name="Appl. Microbiol. Biotechnol.">
        <title>Differential efficiency of wild type rhizogenic strains for rol gene transformation of plants.</title>
        <authorList>
            <person name="Desmet S."/>
            <person name="De Keyser E."/>
            <person name="Van Vaerenbergh J."/>
            <person name="Baeyen S."/>
            <person name="Van Huylenbroeck J."/>
            <person name="Geelen D."/>
            <person name="Dhooghe E."/>
        </authorList>
    </citation>
    <scope>NUCLEOTIDE SEQUENCE [LARGE SCALE GENOMIC DNA]</scope>
    <source>
        <strain evidence="2 3">MAFF210266</strain>
    </source>
</reference>
<dbReference type="EMBL" id="SGOE01000008">
    <property type="protein sequence ID" value="TRB03526.1"/>
    <property type="molecule type" value="Genomic_DNA"/>
</dbReference>
<dbReference type="RefSeq" id="WP_142859210.1">
    <property type="nucleotide sequence ID" value="NZ_SGOE01000008.1"/>
</dbReference>
<proteinExistence type="predicted"/>
<feature type="region of interest" description="Disordered" evidence="1">
    <location>
        <begin position="104"/>
        <end position="125"/>
    </location>
</feature>
<comment type="caution">
    <text evidence="2">The sequence shown here is derived from an EMBL/GenBank/DDBJ whole genome shotgun (WGS) entry which is preliminary data.</text>
</comment>
<sequence length="125" mass="14039">MTDNNWCDGIFALLQERRQSGLWDIELYRVIGVIGKSYCAVRAVINDDDEIIVLGVKREVRHFDPTESVSNGVRLSFHYGEDAAIAAHDLAILEQDEREESLAISRRNRQDRGKIASAAQASNAH</sequence>
<evidence type="ECO:0000256" key="1">
    <source>
        <dbReference type="SAM" id="MobiDB-lite"/>
    </source>
</evidence>
<dbReference type="Proteomes" id="UP000317023">
    <property type="component" value="Unassembled WGS sequence"/>
</dbReference>
<accession>A0A546XS19</accession>
<dbReference type="AlphaFoldDB" id="A0A546XS19"/>
<evidence type="ECO:0000313" key="3">
    <source>
        <dbReference type="Proteomes" id="UP000317023"/>
    </source>
</evidence>